<dbReference type="Gene3D" id="2.60.200.20">
    <property type="match status" value="1"/>
</dbReference>
<dbReference type="EMBL" id="BSOB01000050">
    <property type="protein sequence ID" value="GLQ94884.1"/>
    <property type="molecule type" value="Genomic_DNA"/>
</dbReference>
<dbReference type="CDD" id="cd00060">
    <property type="entry name" value="FHA"/>
    <property type="match status" value="1"/>
</dbReference>
<dbReference type="Pfam" id="PF16697">
    <property type="entry name" value="Yop-YscD_cpl"/>
    <property type="match status" value="1"/>
</dbReference>
<evidence type="ECO:0000313" key="3">
    <source>
        <dbReference type="EMBL" id="GLQ94884.1"/>
    </source>
</evidence>
<keyword evidence="4" id="KW-1185">Reference proteome</keyword>
<name>A0ABQ5XUZ2_9GAMM</name>
<protein>
    <recommendedName>
        <fullName evidence="2">YscD cytoplasmic domain-containing protein</fullName>
    </recommendedName>
</protein>
<dbReference type="InterPro" id="IPR008984">
    <property type="entry name" value="SMAD_FHA_dom_sf"/>
</dbReference>
<feature type="transmembrane region" description="Helical" evidence="1">
    <location>
        <begin position="234"/>
        <end position="254"/>
    </location>
</feature>
<reference evidence="4" key="1">
    <citation type="journal article" date="2019" name="Int. J. Syst. Evol. Microbiol.">
        <title>The Global Catalogue of Microorganisms (GCM) 10K type strain sequencing project: providing services to taxonomists for standard genome sequencing and annotation.</title>
        <authorList>
            <consortium name="The Broad Institute Genomics Platform"/>
            <consortium name="The Broad Institute Genome Sequencing Center for Infectious Disease"/>
            <person name="Wu L."/>
            <person name="Ma J."/>
        </authorList>
    </citation>
    <scope>NUCLEOTIDE SEQUENCE [LARGE SCALE GENOMIC DNA]</scope>
    <source>
        <strain evidence="4">NBRC 111980</strain>
    </source>
</reference>
<comment type="caution">
    <text evidence="3">The sequence shown here is derived from an EMBL/GenBank/DDBJ whole genome shotgun (WGS) entry which is preliminary data.</text>
</comment>
<gene>
    <name evidence="3" type="ORF">GCM10007901_38370</name>
</gene>
<evidence type="ECO:0000256" key="1">
    <source>
        <dbReference type="SAM" id="Phobius"/>
    </source>
</evidence>
<keyword evidence="1" id="KW-0472">Membrane</keyword>
<evidence type="ECO:0000313" key="4">
    <source>
        <dbReference type="Proteomes" id="UP001156670"/>
    </source>
</evidence>
<organism evidence="3 4">
    <name type="scientific">Dyella acidisoli</name>
    <dbReference type="NCBI Taxonomy" id="1867834"/>
    <lineage>
        <taxon>Bacteria</taxon>
        <taxon>Pseudomonadati</taxon>
        <taxon>Pseudomonadota</taxon>
        <taxon>Gammaproteobacteria</taxon>
        <taxon>Lysobacterales</taxon>
        <taxon>Rhodanobacteraceae</taxon>
        <taxon>Dyella</taxon>
    </lineage>
</organism>
<dbReference type="InterPro" id="IPR032030">
    <property type="entry name" value="YscD_cytoplasmic_dom"/>
</dbReference>
<evidence type="ECO:0000259" key="2">
    <source>
        <dbReference type="Pfam" id="PF16697"/>
    </source>
</evidence>
<dbReference type="Proteomes" id="UP001156670">
    <property type="component" value="Unassembled WGS sequence"/>
</dbReference>
<dbReference type="SUPFAM" id="SSF49879">
    <property type="entry name" value="SMAD/FHA domain"/>
    <property type="match status" value="1"/>
</dbReference>
<accession>A0ABQ5XUZ2</accession>
<sequence length="257" mass="27847">MRIEFPHSTRADFRWSQPVLRIGSDSGNDLVLGTGQAAAHHLQISQDKRGWVLDVLPDANRIYVNARPVRERAILHPGDMLSVGDCRMLLCADEAPVGRTSPETPAQERCTVALRAVAGPLSGQVLPLADRLELGSQGRVPLDLPQGETATLTIFWRDGQLRMESSQPADGRYPARVNGIVAQQTVLLPGDQIGIGMHRFLIDAPGLEREPEIVLPPEPANPLPEDAAGPRGEVWWLIATAAVLALGIALLLLLHAH</sequence>
<keyword evidence="1" id="KW-1133">Transmembrane helix</keyword>
<keyword evidence="1" id="KW-0812">Transmembrane</keyword>
<feature type="domain" description="YscD cytoplasmic" evidence="2">
    <location>
        <begin position="13"/>
        <end position="92"/>
    </location>
</feature>
<dbReference type="RefSeq" id="WP_284322567.1">
    <property type="nucleotide sequence ID" value="NZ_BSOB01000050.1"/>
</dbReference>
<proteinExistence type="predicted"/>